<feature type="domain" description="Par3/HAL N-terminal" evidence="2">
    <location>
        <begin position="136"/>
        <end position="217"/>
    </location>
</feature>
<evidence type="ECO:0000313" key="3">
    <source>
        <dbReference type="EMBL" id="ORY47685.1"/>
    </source>
</evidence>
<evidence type="ECO:0000256" key="1">
    <source>
        <dbReference type="SAM" id="MobiDB-lite"/>
    </source>
</evidence>
<comment type="caution">
    <text evidence="3">The sequence shown here is derived from an EMBL/GenBank/DDBJ whole genome shotgun (WGS) entry which is preliminary data.</text>
</comment>
<sequence length="219" mass="24102">MQFVMMDPQYYRQELKAMTLNSTKCPIFRLLTPTSSTDAVIVSSASITAPTMNQENDFNFDTFPGTAELMQIPVTGIAPPVVPSQPLDMIPNTPLENIVAQDGIITSNDGEGIQSPARPSTPTQVPKASKKTPNTLKVRVQVGSDVLMIPCSTVGTPKTVRWLQNEVVRRYKGTHRKSVQIDKLVVHDEEDEILLFKDDLVTSVLNGDQRVHAVLSSQV</sequence>
<evidence type="ECO:0000259" key="2">
    <source>
        <dbReference type="Pfam" id="PF12053"/>
    </source>
</evidence>
<organism evidence="3 4">
    <name type="scientific">Rhizoclosmatium globosum</name>
    <dbReference type="NCBI Taxonomy" id="329046"/>
    <lineage>
        <taxon>Eukaryota</taxon>
        <taxon>Fungi</taxon>
        <taxon>Fungi incertae sedis</taxon>
        <taxon>Chytridiomycota</taxon>
        <taxon>Chytridiomycota incertae sedis</taxon>
        <taxon>Chytridiomycetes</taxon>
        <taxon>Chytridiales</taxon>
        <taxon>Chytriomycetaceae</taxon>
        <taxon>Rhizoclosmatium</taxon>
    </lineage>
</organism>
<name>A0A1Y2CMT9_9FUNG</name>
<dbReference type="InterPro" id="IPR021922">
    <property type="entry name" value="Par3/HAL_N"/>
</dbReference>
<dbReference type="Gene3D" id="3.10.20.90">
    <property type="entry name" value="Phosphatidylinositol 3-kinase Catalytic Subunit, Chain A, domain 1"/>
    <property type="match status" value="1"/>
</dbReference>
<dbReference type="AlphaFoldDB" id="A0A1Y2CMT9"/>
<gene>
    <name evidence="3" type="ORF">BCR33DRAFT_76587</name>
</gene>
<keyword evidence="4" id="KW-1185">Reference proteome</keyword>
<dbReference type="Pfam" id="PF12053">
    <property type="entry name" value="Par3_HAL_N_term"/>
    <property type="match status" value="1"/>
</dbReference>
<reference evidence="3 4" key="1">
    <citation type="submission" date="2016-07" db="EMBL/GenBank/DDBJ databases">
        <title>Pervasive Adenine N6-methylation of Active Genes in Fungi.</title>
        <authorList>
            <consortium name="DOE Joint Genome Institute"/>
            <person name="Mondo S.J."/>
            <person name="Dannebaum R.O."/>
            <person name="Kuo R.C."/>
            <person name="Labutti K."/>
            <person name="Haridas S."/>
            <person name="Kuo A."/>
            <person name="Salamov A."/>
            <person name="Ahrendt S.R."/>
            <person name="Lipzen A."/>
            <person name="Sullivan W."/>
            <person name="Andreopoulos W.B."/>
            <person name="Clum A."/>
            <person name="Lindquist E."/>
            <person name="Daum C."/>
            <person name="Ramamoorthy G.K."/>
            <person name="Gryganskyi A."/>
            <person name="Culley D."/>
            <person name="Magnuson J.K."/>
            <person name="James T.Y."/>
            <person name="O'Malley M.A."/>
            <person name="Stajich J.E."/>
            <person name="Spatafora J.W."/>
            <person name="Visel A."/>
            <person name="Grigoriev I.V."/>
        </authorList>
    </citation>
    <scope>NUCLEOTIDE SEQUENCE [LARGE SCALE GENOMIC DNA]</scope>
    <source>
        <strain evidence="3 4">JEL800</strain>
    </source>
</reference>
<dbReference type="EMBL" id="MCGO01000013">
    <property type="protein sequence ID" value="ORY47685.1"/>
    <property type="molecule type" value="Genomic_DNA"/>
</dbReference>
<feature type="compositionally biased region" description="Polar residues" evidence="1">
    <location>
        <begin position="117"/>
        <end position="131"/>
    </location>
</feature>
<proteinExistence type="predicted"/>
<protein>
    <recommendedName>
        <fullName evidence="2">Par3/HAL N-terminal domain-containing protein</fullName>
    </recommendedName>
</protein>
<dbReference type="Proteomes" id="UP000193642">
    <property type="component" value="Unassembled WGS sequence"/>
</dbReference>
<dbReference type="OrthoDB" id="286233at2759"/>
<evidence type="ECO:0000313" key="4">
    <source>
        <dbReference type="Proteomes" id="UP000193642"/>
    </source>
</evidence>
<accession>A0A1Y2CMT9</accession>
<feature type="region of interest" description="Disordered" evidence="1">
    <location>
        <begin position="106"/>
        <end position="131"/>
    </location>
</feature>